<dbReference type="Gene3D" id="3.20.20.140">
    <property type="entry name" value="Metal-dependent hydrolases"/>
    <property type="match status" value="1"/>
</dbReference>
<feature type="binding site" evidence="11">
    <location>
        <begin position="307"/>
        <end position="309"/>
    </location>
    <ligand>
        <name>substrate</name>
    </ligand>
</feature>
<evidence type="ECO:0000256" key="5">
    <source>
        <dbReference type="ARBA" id="ARBA00022801"/>
    </source>
</evidence>
<keyword evidence="5 9" id="KW-0378">Hydrolase</keyword>
<dbReference type="CDD" id="cd00854">
    <property type="entry name" value="NagA"/>
    <property type="match status" value="1"/>
</dbReference>
<dbReference type="PANTHER" id="PTHR11113">
    <property type="entry name" value="N-ACETYLGLUCOSAMINE-6-PHOSPHATE DEACETYLASE"/>
    <property type="match status" value="1"/>
</dbReference>
<dbReference type="EC" id="3.5.1.25" evidence="2"/>
<dbReference type="InterPro" id="IPR003764">
    <property type="entry name" value="GlcNAc_6-P_deAcase"/>
</dbReference>
<evidence type="ECO:0000256" key="8">
    <source>
        <dbReference type="ARBA" id="ARBA00060590"/>
    </source>
</evidence>
<dbReference type="EMBL" id="FNKO01000002">
    <property type="protein sequence ID" value="SDR06079.1"/>
    <property type="molecule type" value="Genomic_DNA"/>
</dbReference>
<evidence type="ECO:0000256" key="10">
    <source>
        <dbReference type="PIRSR" id="PIRSR038994-1"/>
    </source>
</evidence>
<feature type="binding site" evidence="12">
    <location>
        <position position="216"/>
    </location>
    <ligand>
        <name>Zn(2+)</name>
        <dbReference type="ChEBI" id="CHEBI:29105"/>
    </ligand>
</feature>
<comment type="similarity">
    <text evidence="1 9">Belongs to the metallo-dependent hydrolases superfamily. NagA family.</text>
</comment>
<keyword evidence="6 9" id="KW-0119">Carbohydrate metabolism</keyword>
<evidence type="ECO:0000256" key="11">
    <source>
        <dbReference type="PIRSR" id="PIRSR038994-2"/>
    </source>
</evidence>
<feature type="binding site" evidence="12">
    <location>
        <position position="195"/>
    </location>
    <ligand>
        <name>Zn(2+)</name>
        <dbReference type="ChEBI" id="CHEBI:29105"/>
    </ligand>
</feature>
<evidence type="ECO:0000256" key="7">
    <source>
        <dbReference type="ARBA" id="ARBA00047647"/>
    </source>
</evidence>
<keyword evidence="4 12" id="KW-0479">Metal-binding</keyword>
<dbReference type="OrthoDB" id="9776488at2"/>
<feature type="binding site" evidence="11">
    <location>
        <begin position="219"/>
        <end position="220"/>
    </location>
    <ligand>
        <name>substrate</name>
    </ligand>
</feature>
<dbReference type="SUPFAM" id="SSF51338">
    <property type="entry name" value="Composite domain of metallo-dependent hydrolases"/>
    <property type="match status" value="1"/>
</dbReference>
<evidence type="ECO:0000256" key="1">
    <source>
        <dbReference type="ARBA" id="ARBA00010716"/>
    </source>
</evidence>
<evidence type="ECO:0000256" key="9">
    <source>
        <dbReference type="PIRNR" id="PIRNR038994"/>
    </source>
</evidence>
<feature type="active site" description="Proton donor/acceptor" evidence="10">
    <location>
        <position position="274"/>
    </location>
</feature>
<comment type="catalytic activity">
    <reaction evidence="7">
        <text>N-acetyl-D-glucosamine 6-phosphate + H2O = D-glucosamine 6-phosphate + acetate</text>
        <dbReference type="Rhea" id="RHEA:22936"/>
        <dbReference type="ChEBI" id="CHEBI:15377"/>
        <dbReference type="ChEBI" id="CHEBI:30089"/>
        <dbReference type="ChEBI" id="CHEBI:57513"/>
        <dbReference type="ChEBI" id="CHEBI:58725"/>
        <dbReference type="EC" id="3.5.1.25"/>
    </reaction>
</comment>
<reference evidence="15" key="1">
    <citation type="submission" date="2016-10" db="EMBL/GenBank/DDBJ databases">
        <authorList>
            <person name="Varghese N."/>
            <person name="Submissions S."/>
        </authorList>
    </citation>
    <scope>NUCLEOTIDE SEQUENCE [LARGE SCALE GENOMIC DNA]</scope>
    <source>
        <strain evidence="15">DSM 45459</strain>
    </source>
</reference>
<dbReference type="PANTHER" id="PTHR11113:SF14">
    <property type="entry name" value="N-ACETYLGLUCOSAMINE-6-PHOSPHATE DEACETYLASE"/>
    <property type="match status" value="1"/>
</dbReference>
<evidence type="ECO:0000256" key="2">
    <source>
        <dbReference type="ARBA" id="ARBA00011899"/>
    </source>
</evidence>
<evidence type="ECO:0000256" key="6">
    <source>
        <dbReference type="ARBA" id="ARBA00023277"/>
    </source>
</evidence>
<protein>
    <recommendedName>
        <fullName evidence="3">N-acetylglucosamine-6-phosphate deacetylase</fullName>
        <ecNumber evidence="2">3.5.1.25</ecNumber>
    </recommendedName>
</protein>
<feature type="domain" description="Amidohydrolase-related" evidence="13">
    <location>
        <begin position="54"/>
        <end position="366"/>
    </location>
</feature>
<feature type="binding site" evidence="11">
    <location>
        <position position="251"/>
    </location>
    <ligand>
        <name>substrate</name>
    </ligand>
</feature>
<dbReference type="GO" id="GO:0008448">
    <property type="term" value="F:N-acetylglucosamine-6-phosphate deacetylase activity"/>
    <property type="evidence" value="ECO:0007669"/>
    <property type="project" value="UniProtKB-EC"/>
</dbReference>
<dbReference type="Pfam" id="PF01979">
    <property type="entry name" value="Amidohydro_1"/>
    <property type="match status" value="1"/>
</dbReference>
<sequence length="384" mass="39853">MSTEPTAPTTIGGRIVTDEGVLENGWVRIADGRIAEVGEGPAPGDRPADLTGSWIVPGFVDMHCHGGGGGSLTSQDPEQIERTVATHRSHGTTTLVASLVTASIPRLREQVRALLGPVSNGDLAGIHLEGPFLSSVRCGAHDTSMLRSPDRESVDELLDAGEGAIRMVTLAPELDGAVEAIRQLTASGVTVAIGHTDALAEQVEPAVDAGATVATHLFNGMRPLHHREPGPVGTLLDDERVTVELICDMVHLHPTVARLVARHAGTARTVAVTDAISATDAGDGRYELGELPLTVSGGEPRLEDGSLAGSTLTMDTALRNLVLRCGLDVTEAVAACSTRPAEQLGLSGRVGSIRSGLAADLVVLDEQLRPTEVLKDGGRRAASG</sequence>
<evidence type="ECO:0000313" key="14">
    <source>
        <dbReference type="EMBL" id="SDR06079.1"/>
    </source>
</evidence>
<dbReference type="PIRSF" id="PIRSF038994">
    <property type="entry name" value="NagA"/>
    <property type="match status" value="1"/>
</dbReference>
<keyword evidence="15" id="KW-1185">Reference proteome</keyword>
<dbReference type="InterPro" id="IPR011059">
    <property type="entry name" value="Metal-dep_hydrolase_composite"/>
</dbReference>
<feature type="binding site" evidence="11">
    <location>
        <position position="140"/>
    </location>
    <ligand>
        <name>substrate</name>
    </ligand>
</feature>
<dbReference type="InterPro" id="IPR006680">
    <property type="entry name" value="Amidohydro-rel"/>
</dbReference>
<feature type="binding site" evidence="11">
    <location>
        <position position="227"/>
    </location>
    <ligand>
        <name>substrate</name>
    </ligand>
</feature>
<dbReference type="GO" id="GO:0006046">
    <property type="term" value="P:N-acetylglucosamine catabolic process"/>
    <property type="evidence" value="ECO:0007669"/>
    <property type="project" value="TreeGrafter"/>
</dbReference>
<feature type="binding site" evidence="12">
    <location>
        <position position="129"/>
    </location>
    <ligand>
        <name>Zn(2+)</name>
        <dbReference type="ChEBI" id="CHEBI:29105"/>
    </ligand>
</feature>
<comment type="pathway">
    <text evidence="8">Amino-sugar metabolism; N-acetylneuraminate degradation; D-fructose 6-phosphate from N-acetylneuraminate: step 4/5.</text>
</comment>
<dbReference type="Gene3D" id="2.30.40.10">
    <property type="entry name" value="Urease, subunit C, domain 1"/>
    <property type="match status" value="1"/>
</dbReference>
<gene>
    <name evidence="14" type="ORF">SAMN04489718_3319</name>
</gene>
<evidence type="ECO:0000313" key="15">
    <source>
        <dbReference type="Proteomes" id="UP000199301"/>
    </source>
</evidence>
<proteinExistence type="inferred from homology"/>
<organism evidence="14 15">
    <name type="scientific">Actinopolyspora saharensis</name>
    <dbReference type="NCBI Taxonomy" id="995062"/>
    <lineage>
        <taxon>Bacteria</taxon>
        <taxon>Bacillati</taxon>
        <taxon>Actinomycetota</taxon>
        <taxon>Actinomycetes</taxon>
        <taxon>Actinopolysporales</taxon>
        <taxon>Actinopolysporaceae</taxon>
        <taxon>Actinopolyspora</taxon>
    </lineage>
</organism>
<dbReference type="FunFam" id="3.20.20.140:FF:000004">
    <property type="entry name" value="N-acetylglucosamine-6-phosphate deacetylase"/>
    <property type="match status" value="1"/>
</dbReference>
<accession>A0A1H1FZ75</accession>
<comment type="cofactor">
    <cofactor evidence="12">
        <name>a divalent metal cation</name>
        <dbReference type="ChEBI" id="CHEBI:60240"/>
    </cofactor>
    <text evidence="12">Binds 1 divalent metal cation per subunit.</text>
</comment>
<dbReference type="GO" id="GO:0046872">
    <property type="term" value="F:metal ion binding"/>
    <property type="evidence" value="ECO:0007669"/>
    <property type="project" value="UniProtKB-KW"/>
</dbReference>
<evidence type="ECO:0000256" key="3">
    <source>
        <dbReference type="ARBA" id="ARBA00018029"/>
    </source>
</evidence>
<dbReference type="NCBIfam" id="TIGR00221">
    <property type="entry name" value="nagA"/>
    <property type="match status" value="1"/>
</dbReference>
<dbReference type="SUPFAM" id="SSF51556">
    <property type="entry name" value="Metallo-dependent hydrolases"/>
    <property type="match status" value="1"/>
</dbReference>
<evidence type="ECO:0000256" key="4">
    <source>
        <dbReference type="ARBA" id="ARBA00022723"/>
    </source>
</evidence>
<dbReference type="AlphaFoldDB" id="A0A1H1FZ75"/>
<dbReference type="STRING" id="995062.SAMN04489718_3319"/>
<evidence type="ECO:0000259" key="13">
    <source>
        <dbReference type="Pfam" id="PF01979"/>
    </source>
</evidence>
<dbReference type="Proteomes" id="UP000199301">
    <property type="component" value="Unassembled WGS sequence"/>
</dbReference>
<dbReference type="InterPro" id="IPR032466">
    <property type="entry name" value="Metal_Hydrolase"/>
</dbReference>
<evidence type="ECO:0000256" key="12">
    <source>
        <dbReference type="PIRSR" id="PIRSR038994-3"/>
    </source>
</evidence>
<name>A0A1H1FZ75_9ACTN</name>
<dbReference type="RefSeq" id="WP_092525346.1">
    <property type="nucleotide sequence ID" value="NZ_FNKO01000002.1"/>
</dbReference>